<dbReference type="Pfam" id="PF08241">
    <property type="entry name" value="Methyltransf_11"/>
    <property type="match status" value="1"/>
</dbReference>
<organism evidence="2 3">
    <name type="scientific">Lacrimispora celerecrescens</name>
    <dbReference type="NCBI Taxonomy" id="29354"/>
    <lineage>
        <taxon>Bacteria</taxon>
        <taxon>Bacillati</taxon>
        <taxon>Bacillota</taxon>
        <taxon>Clostridia</taxon>
        <taxon>Lachnospirales</taxon>
        <taxon>Lachnospiraceae</taxon>
        <taxon>Lacrimispora</taxon>
    </lineage>
</organism>
<dbReference type="RefSeq" id="WP_038277561.1">
    <property type="nucleotide sequence ID" value="NZ_JPME01000003.1"/>
</dbReference>
<name>A0A084JRI0_9FIRM</name>
<dbReference type="InterPro" id="IPR029063">
    <property type="entry name" value="SAM-dependent_MTases_sf"/>
</dbReference>
<reference evidence="2 3" key="1">
    <citation type="submission" date="2014-07" db="EMBL/GenBank/DDBJ databases">
        <title>Draft genome of Clostridium celerecrescens 152B isolated from sediments associated with methane hydrate from Krishna Godavari basin.</title>
        <authorList>
            <person name="Honkalas V.S."/>
            <person name="Dabir A.P."/>
            <person name="Arora P."/>
            <person name="Dhakephalkar P.K."/>
        </authorList>
    </citation>
    <scope>NUCLEOTIDE SEQUENCE [LARGE SCALE GENOMIC DNA]</scope>
    <source>
        <strain evidence="2 3">152B</strain>
    </source>
</reference>
<dbReference type="GO" id="GO:0008757">
    <property type="term" value="F:S-adenosylmethionine-dependent methyltransferase activity"/>
    <property type="evidence" value="ECO:0007669"/>
    <property type="project" value="InterPro"/>
</dbReference>
<keyword evidence="2" id="KW-0808">Transferase</keyword>
<sequence length="259" mass="30009">MNDISPELKKLFVKYNGDTKKLLQENPNLDYLYALSDIRENLLEWYEFDEEGSLLQVGSDYGALTNLYSRRVREVTVLDPDSNNLSFNRLRNEKQGNIQYITGDLDTFEEEGFDYVVLVGSLKPPYDKHIRKAKSLLKPQGKLILSICNRLGLKYQAGAIPDKDRLSRTEVLELLCGEDKRSGNAEFHYPMPDYRLPITLYSDEYLPGKGDLTHAILAYDYPKYLKFDLGKMFDEVCEGKQFETFANSFLTIWSRHEKN</sequence>
<dbReference type="Gene3D" id="3.40.50.150">
    <property type="entry name" value="Vaccinia Virus protein VP39"/>
    <property type="match status" value="1"/>
</dbReference>
<protein>
    <submittedName>
        <fullName evidence="2">Methyltransferase type 11</fullName>
    </submittedName>
</protein>
<gene>
    <name evidence="2" type="ORF">IO98_02485</name>
</gene>
<keyword evidence="2" id="KW-0489">Methyltransferase</keyword>
<evidence type="ECO:0000259" key="1">
    <source>
        <dbReference type="Pfam" id="PF08241"/>
    </source>
</evidence>
<dbReference type="OrthoDB" id="525353at2"/>
<dbReference type="EMBL" id="JPME01000003">
    <property type="protein sequence ID" value="KEZ91564.1"/>
    <property type="molecule type" value="Genomic_DNA"/>
</dbReference>
<dbReference type="GO" id="GO:0032259">
    <property type="term" value="P:methylation"/>
    <property type="evidence" value="ECO:0007669"/>
    <property type="project" value="UniProtKB-KW"/>
</dbReference>
<dbReference type="SUPFAM" id="SSF53335">
    <property type="entry name" value="S-adenosyl-L-methionine-dependent methyltransferases"/>
    <property type="match status" value="1"/>
</dbReference>
<comment type="caution">
    <text evidence="2">The sequence shown here is derived from an EMBL/GenBank/DDBJ whole genome shotgun (WGS) entry which is preliminary data.</text>
</comment>
<dbReference type="InterPro" id="IPR013216">
    <property type="entry name" value="Methyltransf_11"/>
</dbReference>
<dbReference type="Proteomes" id="UP000028525">
    <property type="component" value="Unassembled WGS sequence"/>
</dbReference>
<proteinExistence type="predicted"/>
<dbReference type="AlphaFoldDB" id="A0A084JRI0"/>
<dbReference type="STRING" id="29354.IO98_02485"/>
<dbReference type="CDD" id="cd02440">
    <property type="entry name" value="AdoMet_MTases"/>
    <property type="match status" value="1"/>
</dbReference>
<evidence type="ECO:0000313" key="2">
    <source>
        <dbReference type="EMBL" id="KEZ91564.1"/>
    </source>
</evidence>
<feature type="domain" description="Methyltransferase type 11" evidence="1">
    <location>
        <begin position="55"/>
        <end position="145"/>
    </location>
</feature>
<keyword evidence="3" id="KW-1185">Reference proteome</keyword>
<accession>A0A084JRI0</accession>
<evidence type="ECO:0000313" key="3">
    <source>
        <dbReference type="Proteomes" id="UP000028525"/>
    </source>
</evidence>